<dbReference type="EMBL" id="UGHV01000001">
    <property type="protein sequence ID" value="STO98009.1"/>
    <property type="molecule type" value="Genomic_DNA"/>
</dbReference>
<dbReference type="GO" id="GO:0009288">
    <property type="term" value="C:bacterial-type flagellum"/>
    <property type="evidence" value="ECO:0007669"/>
    <property type="project" value="InterPro"/>
</dbReference>
<keyword evidence="5" id="KW-0282">Flagellum</keyword>
<dbReference type="PANTHER" id="PTHR42792">
    <property type="entry name" value="FLAGELLIN"/>
    <property type="match status" value="1"/>
</dbReference>
<accession>A0A377J6R8</accession>
<dbReference type="Proteomes" id="UP000254841">
    <property type="component" value="Unassembled WGS sequence"/>
</dbReference>
<dbReference type="Pfam" id="PF00669">
    <property type="entry name" value="Flagellin_N"/>
    <property type="match status" value="1"/>
</dbReference>
<dbReference type="InterPro" id="IPR001492">
    <property type="entry name" value="Flagellin"/>
</dbReference>
<comment type="function">
    <text evidence="2">Flagellin is the subunit protein which polymerizes to form the filaments of bacterial flagella. Important for motility and virulence.</text>
</comment>
<dbReference type="GO" id="GO:0005198">
    <property type="term" value="F:structural molecule activity"/>
    <property type="evidence" value="ECO:0007669"/>
    <property type="project" value="InterPro"/>
</dbReference>
<keyword evidence="5" id="KW-0966">Cell projection</keyword>
<keyword evidence="5" id="KW-0969">Cilium</keyword>
<name>A0A377J6R8_9HELI</name>
<proteinExistence type="predicted"/>
<evidence type="ECO:0000256" key="3">
    <source>
        <dbReference type="ARBA" id="ARBA00025928"/>
    </source>
</evidence>
<protein>
    <submittedName>
        <fullName evidence="5">Flagellar hook-associated protein</fullName>
    </submittedName>
</protein>
<dbReference type="PANTHER" id="PTHR42792:SF1">
    <property type="entry name" value="FLAGELLAR HOOK-ASSOCIATED PROTEIN 3"/>
    <property type="match status" value="1"/>
</dbReference>
<keyword evidence="1" id="KW-0843">Virulence</keyword>
<evidence type="ECO:0000313" key="5">
    <source>
        <dbReference type="EMBL" id="STO98009.1"/>
    </source>
</evidence>
<gene>
    <name evidence="5" type="primary">flgL</name>
    <name evidence="5" type="ORF">NCTC12410_01858</name>
</gene>
<dbReference type="Gene3D" id="1.20.1330.10">
    <property type="entry name" value="f41 fragment of flagellin, N-terminal domain"/>
    <property type="match status" value="1"/>
</dbReference>
<dbReference type="RefSeq" id="WP_115012191.1">
    <property type="nucleotide sequence ID" value="NZ_UGHV01000001.1"/>
</dbReference>
<dbReference type="AlphaFoldDB" id="A0A377J6R8"/>
<evidence type="ECO:0000256" key="2">
    <source>
        <dbReference type="ARBA" id="ARBA00025143"/>
    </source>
</evidence>
<evidence type="ECO:0000313" key="6">
    <source>
        <dbReference type="Proteomes" id="UP000254841"/>
    </source>
</evidence>
<organism evidence="5 6">
    <name type="scientific">Helicobacter canis</name>
    <dbReference type="NCBI Taxonomy" id="29419"/>
    <lineage>
        <taxon>Bacteria</taxon>
        <taxon>Pseudomonadati</taxon>
        <taxon>Campylobacterota</taxon>
        <taxon>Epsilonproteobacteria</taxon>
        <taxon>Campylobacterales</taxon>
        <taxon>Helicobacteraceae</taxon>
        <taxon>Helicobacter</taxon>
    </lineage>
</organism>
<evidence type="ECO:0000256" key="1">
    <source>
        <dbReference type="ARBA" id="ARBA00023026"/>
    </source>
</evidence>
<dbReference type="InterPro" id="IPR001029">
    <property type="entry name" value="Flagellin_N"/>
</dbReference>
<evidence type="ECO:0000259" key="4">
    <source>
        <dbReference type="Pfam" id="PF00669"/>
    </source>
</evidence>
<dbReference type="SUPFAM" id="SSF64518">
    <property type="entry name" value="Phase 1 flagellin"/>
    <property type="match status" value="1"/>
</dbReference>
<reference evidence="5 6" key="1">
    <citation type="submission" date="2018-06" db="EMBL/GenBank/DDBJ databases">
        <authorList>
            <consortium name="Pathogen Informatics"/>
            <person name="Doyle S."/>
        </authorList>
    </citation>
    <scope>NUCLEOTIDE SEQUENCE [LARGE SCALE GENOMIC DNA]</scope>
    <source>
        <strain evidence="5 6">NCTC12410</strain>
    </source>
</reference>
<dbReference type="OrthoDB" id="9758307at2"/>
<sequence>MRITFGTKYNQMNHYQNTLQNKLNDKNTQIASGLKIQYGYQDASVYNQNLRFENEINTLAQGIDVAEHAQTATLNTDKTLSDLSETMVQFKTKLIQAANDIHSPASREAIANDMEALKKHFLSLANTSIGGNFIFGGSRVDHPPFDEDGNYHGNDEKLNVLVSSHNLVPYNVTGQELFFGRDSDKQRIITTNLKMLNQSKLHPGIMDSSNRSNLSQEVYIKASDTLRDLIGDDDSDPSNDVPEYFYLRGVRSDGSVFKSKFALDKGFSNDARATKVQDLLDRIGKEFGNTALNKVVEVTLNQWGQIEIKDLEPGKSGVDFHMISSDMNVDNIDDLITNGARVTAYNQSAFLTDRVVSTIVGVTDKSDFRKVELPTAFITRDNKAAEMTTKLEDLFPPNVSTLLISGTRPNTPDGKINTGEDQEPLDFLRFDIKGATARDLAQAIKEHFGGNIDVSITKGRLIVIDNNVANQAHDFQDPPFNGEHGFSIALTTLDEFGAQTDGVPTDYGNEYDRTFFQVEGSKLTSSLSQVLANGSGYANGETKLSDVVGASIEGQSYVLKVNDMNGVQIEARIVFDEAGAYMLLPNVAEDGQDYTIPLFNPIDEPPGVSVTKPDDVTYRQLMDALSIALNYSNQDHNSYKAVEPPKGGVVQATKDAYVQLLTDAKGMFDVAMTPDGRIQIQDKMRSVTRMNVMFYDASSNDFSHDTLQRNTNSLRLNANNALTIDTPEINFFKEIDEIIEAVRKGVYRAGAKDSYGAIMRNKGVQNGITAFDHLSDHIEKIIALNGSHGKTFENVIRRHEILKTQIEGLKGQNIGTDIADTYNKFSNITTNLNAVMNSTSRINQMSLVNYL</sequence>
<dbReference type="NCBIfam" id="NF006265">
    <property type="entry name" value="PRK08412.1"/>
    <property type="match status" value="1"/>
</dbReference>
<feature type="domain" description="Flagellin N-terminal" evidence="4">
    <location>
        <begin position="9"/>
        <end position="138"/>
    </location>
</feature>
<comment type="subunit">
    <text evidence="3">Heteromer of FlaA and FlaB. FlaB is located proximal to the hook while the remainder of the filament is composed of the predominant FlaA.</text>
</comment>